<keyword evidence="1" id="KW-0614">Plasmid</keyword>
<evidence type="ECO:0000313" key="1">
    <source>
        <dbReference type="EMBL" id="XBT97113.1"/>
    </source>
</evidence>
<protein>
    <submittedName>
        <fullName evidence="1">Uncharacterized protein</fullName>
    </submittedName>
</protein>
<geneLocation type="plasmid" evidence="1">
    <name>unnamed2</name>
</geneLocation>
<proteinExistence type="predicted"/>
<gene>
    <name evidence="1" type="ORF">ABM479_27870</name>
</gene>
<organism evidence="1">
    <name type="scientific">Rhizobium sp. ZPR3</name>
    <dbReference type="NCBI Taxonomy" id="3158967"/>
    <lineage>
        <taxon>Bacteria</taxon>
        <taxon>Pseudomonadati</taxon>
        <taxon>Pseudomonadota</taxon>
        <taxon>Alphaproteobacteria</taxon>
        <taxon>Hyphomicrobiales</taxon>
        <taxon>Rhizobiaceae</taxon>
        <taxon>Rhizobium/Agrobacterium group</taxon>
        <taxon>Rhizobium</taxon>
    </lineage>
</organism>
<reference evidence="1" key="1">
    <citation type="submission" date="2024-06" db="EMBL/GenBank/DDBJ databases">
        <authorList>
            <person name="Li T."/>
            <person name="Gao R."/>
        </authorList>
    </citation>
    <scope>NUCLEOTIDE SEQUENCE</scope>
    <source>
        <strain evidence="1">ZPR3</strain>
        <plasmid evidence="1">unnamed2</plasmid>
    </source>
</reference>
<sequence>MSIDIAHETGLRNTAAFGLIRTFRRKAGSFHLDEPLRQRVAADQIAGLIEYLQFRHPFCRRGSNDNVGQILSIARFG</sequence>
<dbReference type="EMBL" id="CP157962">
    <property type="protein sequence ID" value="XBT97113.1"/>
    <property type="molecule type" value="Genomic_DNA"/>
</dbReference>
<accession>A0AAU7S3S7</accession>
<name>A0AAU7S3S7_9HYPH</name>
<dbReference type="AlphaFoldDB" id="A0AAU7S3S7"/>